<keyword evidence="2" id="KW-0238">DNA-binding</keyword>
<dbReference type="InterPro" id="IPR051081">
    <property type="entry name" value="HTH_MetalResp_TranReg"/>
</dbReference>
<dbReference type="Gene3D" id="1.10.10.10">
    <property type="entry name" value="Winged helix-like DNA-binding domain superfamily/Winged helix DNA-binding domain"/>
    <property type="match status" value="1"/>
</dbReference>
<dbReference type="GO" id="GO:0003677">
    <property type="term" value="F:DNA binding"/>
    <property type="evidence" value="ECO:0007669"/>
    <property type="project" value="UniProtKB-KW"/>
</dbReference>
<dbReference type="EMBL" id="BMHO01000001">
    <property type="protein sequence ID" value="GGD34955.1"/>
    <property type="molecule type" value="Genomic_DNA"/>
</dbReference>
<dbReference type="InterPro" id="IPR036390">
    <property type="entry name" value="WH_DNA-bd_sf"/>
</dbReference>
<evidence type="ECO:0000313" key="6">
    <source>
        <dbReference type="Proteomes" id="UP000633205"/>
    </source>
</evidence>
<dbReference type="SMART" id="SM00418">
    <property type="entry name" value="HTH_ARSR"/>
    <property type="match status" value="1"/>
</dbReference>
<evidence type="ECO:0000259" key="4">
    <source>
        <dbReference type="SMART" id="SM00418"/>
    </source>
</evidence>
<dbReference type="PANTHER" id="PTHR33154">
    <property type="entry name" value="TRANSCRIPTIONAL REGULATOR, ARSR FAMILY"/>
    <property type="match status" value="1"/>
</dbReference>
<dbReference type="AlphaFoldDB" id="A0A917DH29"/>
<evidence type="ECO:0000256" key="3">
    <source>
        <dbReference type="ARBA" id="ARBA00023163"/>
    </source>
</evidence>
<keyword evidence="3" id="KW-0804">Transcription</keyword>
<accession>A0A917DH29</accession>
<dbReference type="RefSeq" id="WP_188711583.1">
    <property type="nucleotide sequence ID" value="NZ_BMHO01000001.1"/>
</dbReference>
<dbReference type="InterPro" id="IPR036388">
    <property type="entry name" value="WH-like_DNA-bd_sf"/>
</dbReference>
<dbReference type="CDD" id="cd00090">
    <property type="entry name" value="HTH_ARSR"/>
    <property type="match status" value="1"/>
</dbReference>
<reference evidence="5" key="2">
    <citation type="submission" date="2020-09" db="EMBL/GenBank/DDBJ databases">
        <authorList>
            <person name="Sun Q."/>
            <person name="Zhou Y."/>
        </authorList>
    </citation>
    <scope>NUCLEOTIDE SEQUENCE</scope>
    <source>
        <strain evidence="5">CGMCC 1.15152</strain>
    </source>
</reference>
<proteinExistence type="predicted"/>
<evidence type="ECO:0000256" key="2">
    <source>
        <dbReference type="ARBA" id="ARBA00023125"/>
    </source>
</evidence>
<dbReference type="PANTHER" id="PTHR33154:SF15">
    <property type="entry name" value="REGULATORY PROTEIN ARSR"/>
    <property type="match status" value="1"/>
</dbReference>
<comment type="caution">
    <text evidence="5">The sequence shown here is derived from an EMBL/GenBank/DDBJ whole genome shotgun (WGS) entry which is preliminary data.</text>
</comment>
<dbReference type="GO" id="GO:0003700">
    <property type="term" value="F:DNA-binding transcription factor activity"/>
    <property type="evidence" value="ECO:0007669"/>
    <property type="project" value="InterPro"/>
</dbReference>
<dbReference type="InterPro" id="IPR001845">
    <property type="entry name" value="HTH_ArsR_DNA-bd_dom"/>
</dbReference>
<organism evidence="5 6">
    <name type="scientific">Microbacterium faecale</name>
    <dbReference type="NCBI Taxonomy" id="1804630"/>
    <lineage>
        <taxon>Bacteria</taxon>
        <taxon>Bacillati</taxon>
        <taxon>Actinomycetota</taxon>
        <taxon>Actinomycetes</taxon>
        <taxon>Micrococcales</taxon>
        <taxon>Microbacteriaceae</taxon>
        <taxon>Microbacterium</taxon>
    </lineage>
</organism>
<evidence type="ECO:0000313" key="5">
    <source>
        <dbReference type="EMBL" id="GGD34955.1"/>
    </source>
</evidence>
<protein>
    <submittedName>
        <fullName evidence="5">Transcriptional regulator</fullName>
    </submittedName>
</protein>
<feature type="domain" description="HTH arsR-type" evidence="4">
    <location>
        <begin position="19"/>
        <end position="100"/>
    </location>
</feature>
<dbReference type="SUPFAM" id="SSF46785">
    <property type="entry name" value="Winged helix' DNA-binding domain"/>
    <property type="match status" value="1"/>
</dbReference>
<name>A0A917DH29_9MICO</name>
<evidence type="ECO:0000256" key="1">
    <source>
        <dbReference type="ARBA" id="ARBA00023015"/>
    </source>
</evidence>
<dbReference type="InterPro" id="IPR011991">
    <property type="entry name" value="ArsR-like_HTH"/>
</dbReference>
<gene>
    <name evidence="5" type="ORF">GCM10010915_14200</name>
</gene>
<sequence length="206" mass="22608">MSTNDEPGPQRKHRVLDAGALRALGHPLRVKIYEALSQRGPQTASTLAAALDESSGATSYHLRTLARHGLIQEDTEQPSGRERWWRRTPGGVTVSDEAVKGSPAGEAAMQLAVAELLRHRYDEAMQFFTTRIDREPTEWRDASIATTSGVPMTAAQAKDLTEKLQAVIDAAADTYREQVGDGVRHVTVRADVFPLAEHNTSKERTP</sequence>
<dbReference type="Pfam" id="PF12840">
    <property type="entry name" value="HTH_20"/>
    <property type="match status" value="1"/>
</dbReference>
<dbReference type="Proteomes" id="UP000633205">
    <property type="component" value="Unassembled WGS sequence"/>
</dbReference>
<keyword evidence="6" id="KW-1185">Reference proteome</keyword>
<reference evidence="5" key="1">
    <citation type="journal article" date="2014" name="Int. J. Syst. Evol. Microbiol.">
        <title>Complete genome sequence of Corynebacterium casei LMG S-19264T (=DSM 44701T), isolated from a smear-ripened cheese.</title>
        <authorList>
            <consortium name="US DOE Joint Genome Institute (JGI-PGF)"/>
            <person name="Walter F."/>
            <person name="Albersmeier A."/>
            <person name="Kalinowski J."/>
            <person name="Ruckert C."/>
        </authorList>
    </citation>
    <scope>NUCLEOTIDE SEQUENCE</scope>
    <source>
        <strain evidence="5">CGMCC 1.15152</strain>
    </source>
</reference>
<keyword evidence="1" id="KW-0805">Transcription regulation</keyword>